<organism evidence="7 8">
    <name type="scientific">Toxocara canis</name>
    <name type="common">Canine roundworm</name>
    <dbReference type="NCBI Taxonomy" id="6265"/>
    <lineage>
        <taxon>Eukaryota</taxon>
        <taxon>Metazoa</taxon>
        <taxon>Ecdysozoa</taxon>
        <taxon>Nematoda</taxon>
        <taxon>Chromadorea</taxon>
        <taxon>Rhabditida</taxon>
        <taxon>Spirurina</taxon>
        <taxon>Ascaridomorpha</taxon>
        <taxon>Ascaridoidea</taxon>
        <taxon>Toxocaridae</taxon>
        <taxon>Toxocara</taxon>
    </lineage>
</organism>
<dbReference type="STRING" id="6265.A0A0B2UNQ3"/>
<dbReference type="CDD" id="cd00041">
    <property type="entry name" value="CUB"/>
    <property type="match status" value="2"/>
</dbReference>
<feature type="region of interest" description="Disordered" evidence="4">
    <location>
        <begin position="462"/>
        <end position="482"/>
    </location>
</feature>
<evidence type="ECO:0000313" key="7">
    <source>
        <dbReference type="EMBL" id="KHN71003.1"/>
    </source>
</evidence>
<feature type="domain" description="CUB" evidence="6">
    <location>
        <begin position="817"/>
        <end position="941"/>
    </location>
</feature>
<dbReference type="Pfam" id="PF00431">
    <property type="entry name" value="CUB"/>
    <property type="match status" value="2"/>
</dbReference>
<feature type="compositionally biased region" description="Low complexity" evidence="4">
    <location>
        <begin position="25"/>
        <end position="36"/>
    </location>
</feature>
<dbReference type="InterPro" id="IPR000859">
    <property type="entry name" value="CUB_dom"/>
</dbReference>
<dbReference type="InterPro" id="IPR035914">
    <property type="entry name" value="Sperma_CUB_dom_sf"/>
</dbReference>
<dbReference type="GO" id="GO:0004252">
    <property type="term" value="F:serine-type endopeptidase activity"/>
    <property type="evidence" value="ECO:0007669"/>
    <property type="project" value="TreeGrafter"/>
</dbReference>
<dbReference type="AlphaFoldDB" id="A0A0B2UNQ3"/>
<feature type="compositionally biased region" description="Basic and acidic residues" evidence="4">
    <location>
        <begin position="545"/>
        <end position="562"/>
    </location>
</feature>
<dbReference type="EMBL" id="JPKZ01022845">
    <property type="protein sequence ID" value="KHN71003.1"/>
    <property type="molecule type" value="Genomic_DNA"/>
</dbReference>
<dbReference type="PANTHER" id="PTHR24255:SF31">
    <property type="entry name" value="CUBILIN-LIKE PROTEIN"/>
    <property type="match status" value="1"/>
</dbReference>
<accession>A0A0B2UNQ3</accession>
<feature type="coiled-coil region" evidence="3">
    <location>
        <begin position="45"/>
        <end position="142"/>
    </location>
</feature>
<evidence type="ECO:0000256" key="4">
    <source>
        <dbReference type="SAM" id="MobiDB-lite"/>
    </source>
</evidence>
<feature type="region of interest" description="Disordered" evidence="4">
    <location>
        <begin position="423"/>
        <end position="444"/>
    </location>
</feature>
<dbReference type="PROSITE" id="PS01180">
    <property type="entry name" value="CUB"/>
    <property type="match status" value="3"/>
</dbReference>
<feature type="region of interest" description="Disordered" evidence="4">
    <location>
        <begin position="536"/>
        <end position="562"/>
    </location>
</feature>
<evidence type="ECO:0000256" key="3">
    <source>
        <dbReference type="SAM" id="Coils"/>
    </source>
</evidence>
<dbReference type="SUPFAM" id="SSF49854">
    <property type="entry name" value="Spermadhesin, CUB domain"/>
    <property type="match status" value="3"/>
</dbReference>
<keyword evidence="8" id="KW-1185">Reference proteome</keyword>
<feature type="domain" description="CUB" evidence="6">
    <location>
        <begin position="1082"/>
        <end position="1195"/>
    </location>
</feature>
<evidence type="ECO:0000256" key="2">
    <source>
        <dbReference type="PROSITE-ProRule" id="PRU00059"/>
    </source>
</evidence>
<evidence type="ECO:0000313" key="8">
    <source>
        <dbReference type="Proteomes" id="UP000031036"/>
    </source>
</evidence>
<name>A0A0B2UNQ3_TOXCA</name>
<dbReference type="Proteomes" id="UP000031036">
    <property type="component" value="Unassembled WGS sequence"/>
</dbReference>
<keyword evidence="5" id="KW-0472">Membrane</keyword>
<keyword evidence="1" id="KW-1015">Disulfide bond</keyword>
<reference evidence="7 8" key="1">
    <citation type="submission" date="2014-11" db="EMBL/GenBank/DDBJ databases">
        <title>Genetic blueprint of the zoonotic pathogen Toxocara canis.</title>
        <authorList>
            <person name="Zhu X.-Q."/>
            <person name="Korhonen P.K."/>
            <person name="Cai H."/>
            <person name="Young N.D."/>
            <person name="Nejsum P."/>
            <person name="von Samson-Himmelstjerna G."/>
            <person name="Boag P.R."/>
            <person name="Tan P."/>
            <person name="Li Q."/>
            <person name="Min J."/>
            <person name="Yang Y."/>
            <person name="Wang X."/>
            <person name="Fang X."/>
            <person name="Hall R.S."/>
            <person name="Hofmann A."/>
            <person name="Sternberg P.W."/>
            <person name="Jex A.R."/>
            <person name="Gasser R.B."/>
        </authorList>
    </citation>
    <scope>NUCLEOTIDE SEQUENCE [LARGE SCALE GENOMIC DNA]</scope>
    <source>
        <strain evidence="7">PN_DK_2014</strain>
    </source>
</reference>
<sequence length="1276" mass="143536">MPPMSHSQPCLITIADQKNEMMGESAPPSYPHASSSIETAEPRENASLKAKLLTSQKLLTALQEENSSLKQQCEFLKKKTTRLQQLESAYETIEREYENLTAQKEHQDNLEKAIRAKLEKQVARYAAENEMLHERVEELTQRLQIEPQADQLNKLNLILNEMIPQNKELLACKERQKMDIEALEVTLKDQRNHIQILEKALSNAQEKVWRKEKEVEELTAGAERAAALQRAVEKSVLDKEKREEEWSRERSQLEMENAQLKMQLAKESVSVGVKKGAGARSPDSEETVAKLKKALHAKDDRIMQLEKSVIELEAKFHEEMQRNKMAIATQSDTLSGKLKKMEEEKSEKDRKIAELTEEKERLTEKLEDERKNSENRASLLQREIDRIRTGDERRFREDMARMEQMRLKIADRRCFTTDRVRNRFNNHGRTSSGSRVAPMHNHARTHSASALLSCELADDSQSVDTPLDLSSGSGGPSKSSSAFLHTSSYKEIALLGDSPSEELYKSSLSSRYSSRPVQMPSRYDVPFAGSESILSRISPRISDPAPKEPNAEKKDPSKGTEKSKLACECRNANFGMDVSSGELKSPGYPTNYCNNLDCKYEIDGAEGQSVHLSIVSFETELRHDYLEIYESFVVANQQLLAKITTLSGKDIGWPLYASAEGSGFVLRFVSDSSEQFGGFHARFSRANSSLPGASCPRLYHEAIANEQPLPSPLSTFEYTAGCAYMINTTEGNAIKLRITAMSAIARISIYETENYHTERASQSLSDVSGIFTTLPQEIVSRTKSVMVILTLLPRHQGTTAPPAKLFDAVFYRTESPCNCFAKSLTISSRTATSLTSPGFPSEYCDSLNCPVELQVEYGPVTEGKHNAIRIEIHSFLMEHGADFLHFFDRLQHSTRYLLSRTGEHELARSKFFTFNGEVGELRMVTDTTVVSRGFNISLIVIERQNDCKCKGDAQPLEYTTNSGEFSLNVPNSCLFLDCFFHISRPLSASSSDRMRLLVNVTYEFKGAQEEFLEVLRGLGNNVIPSHTTDRDVAIYEPGVSKEGVDEVSSEVPTRFWYHLAADAPGKAASIKFSYQWRPICECGELKLQASSKQWKQLTSPDYPAFYCNSMKCQYLITAPDGYIVVVNITEVALEPNEDILALFNGPNITHKRLELATGIQMFNYLIRSTVNQMTVYFESDVSISNKGFVLFYTAEENKSSPDDESSGDVAGSRRHLLLYMALMMLFLAICCAVLFISFQRGLFCFANRHSWQGSVVGFSNLAHTANTSNDERSLFA</sequence>
<dbReference type="PANTHER" id="PTHR24255">
    <property type="entry name" value="COMPLEMENT COMPONENT 1, S SUBCOMPONENT-RELATED"/>
    <property type="match status" value="1"/>
</dbReference>
<protein>
    <submittedName>
        <fullName evidence="7">Angiomotin</fullName>
    </submittedName>
</protein>
<feature type="compositionally biased region" description="Polar residues" evidence="4">
    <location>
        <begin position="423"/>
        <end position="434"/>
    </location>
</feature>
<dbReference type="OrthoDB" id="5795793at2759"/>
<gene>
    <name evidence="7" type="primary">AMOT</name>
    <name evidence="7" type="ORF">Tcan_17549</name>
</gene>
<comment type="caution">
    <text evidence="7">The sequence shown here is derived from an EMBL/GenBank/DDBJ whole genome shotgun (WGS) entry which is preliminary data.</text>
</comment>
<feature type="transmembrane region" description="Helical" evidence="5">
    <location>
        <begin position="1216"/>
        <end position="1238"/>
    </location>
</feature>
<keyword evidence="5" id="KW-1133">Transmembrane helix</keyword>
<dbReference type="SMART" id="SM00042">
    <property type="entry name" value="CUB"/>
    <property type="match status" value="3"/>
</dbReference>
<evidence type="ECO:0000256" key="5">
    <source>
        <dbReference type="SAM" id="Phobius"/>
    </source>
</evidence>
<evidence type="ECO:0000259" key="6">
    <source>
        <dbReference type="PROSITE" id="PS01180"/>
    </source>
</evidence>
<comment type="caution">
    <text evidence="2">Lacks conserved residue(s) required for the propagation of feature annotation.</text>
</comment>
<dbReference type="GO" id="GO:0005615">
    <property type="term" value="C:extracellular space"/>
    <property type="evidence" value="ECO:0007669"/>
    <property type="project" value="TreeGrafter"/>
</dbReference>
<feature type="region of interest" description="Disordered" evidence="4">
    <location>
        <begin position="19"/>
        <end position="43"/>
    </location>
</feature>
<feature type="coiled-coil region" evidence="3">
    <location>
        <begin position="173"/>
        <end position="383"/>
    </location>
</feature>
<dbReference type="Gene3D" id="2.60.120.290">
    <property type="entry name" value="Spermadhesin, CUB domain"/>
    <property type="match status" value="3"/>
</dbReference>
<evidence type="ECO:0000256" key="1">
    <source>
        <dbReference type="ARBA" id="ARBA00023157"/>
    </source>
</evidence>
<keyword evidence="5" id="KW-0812">Transmembrane</keyword>
<feature type="domain" description="CUB" evidence="6">
    <location>
        <begin position="569"/>
        <end position="686"/>
    </location>
</feature>
<keyword evidence="3" id="KW-0175">Coiled coil</keyword>
<proteinExistence type="predicted"/>